<keyword evidence="1" id="KW-1133">Transmembrane helix</keyword>
<feature type="transmembrane region" description="Helical" evidence="1">
    <location>
        <begin position="6"/>
        <end position="27"/>
    </location>
</feature>
<dbReference type="RefSeq" id="WP_005374697.1">
    <property type="nucleotide sequence ID" value="NZ_CM001475.1"/>
</dbReference>
<dbReference type="Pfam" id="PF10027">
    <property type="entry name" value="DUF2269"/>
    <property type="match status" value="1"/>
</dbReference>
<accession>H8GHR7</accession>
<keyword evidence="1" id="KW-0472">Membrane</keyword>
<name>H8GHR7_METAL</name>
<gene>
    <name evidence="2" type="ORF">Metal_3740</name>
</gene>
<feature type="transmembrane region" description="Helical" evidence="1">
    <location>
        <begin position="81"/>
        <end position="102"/>
    </location>
</feature>
<feature type="transmembrane region" description="Helical" evidence="1">
    <location>
        <begin position="48"/>
        <end position="69"/>
    </location>
</feature>
<reference evidence="2 3" key="1">
    <citation type="journal article" date="2013" name="Genome Announc.">
        <title>Genome Sequence of the Obligate Gammaproteobacterial Methanotroph Methylomicrobium album Strain BG8.</title>
        <authorList>
            <person name="Kits K.D."/>
            <person name="Kalyuzhnaya M.G."/>
            <person name="Klotz M.G."/>
            <person name="Jetten M.S."/>
            <person name="Op den Camp H.J."/>
            <person name="Vuilleumier S."/>
            <person name="Bringel F."/>
            <person name="Dispirito A.A."/>
            <person name="Murrell J.C."/>
            <person name="Bruce D."/>
            <person name="Cheng J.F."/>
            <person name="Copeland A."/>
            <person name="Goodwin L."/>
            <person name="Hauser L."/>
            <person name="Lajus A."/>
            <person name="Land M.L."/>
            <person name="Lapidus A."/>
            <person name="Lucas S."/>
            <person name="Medigue C."/>
            <person name="Pitluck S."/>
            <person name="Woyke T."/>
            <person name="Zeytun A."/>
            <person name="Stein L.Y."/>
        </authorList>
    </citation>
    <scope>NUCLEOTIDE SEQUENCE [LARGE SCALE GENOMIC DNA]</scope>
    <source>
        <strain evidence="2 3">BG8</strain>
    </source>
</reference>
<dbReference type="HOGENOM" id="CLU_127159_0_0_6"/>
<dbReference type="InterPro" id="IPR018729">
    <property type="entry name" value="DUF2269_transmembrane"/>
</dbReference>
<dbReference type="STRING" id="686340.Metal_3740"/>
<proteinExistence type="predicted"/>
<organism evidence="2 3">
    <name type="scientific">Methylomicrobium album BG8</name>
    <dbReference type="NCBI Taxonomy" id="686340"/>
    <lineage>
        <taxon>Bacteria</taxon>
        <taxon>Pseudomonadati</taxon>
        <taxon>Pseudomonadota</taxon>
        <taxon>Gammaproteobacteria</taxon>
        <taxon>Methylococcales</taxon>
        <taxon>Methylococcaceae</taxon>
        <taxon>Methylomicrobium</taxon>
    </lineage>
</organism>
<feature type="transmembrane region" description="Helical" evidence="1">
    <location>
        <begin position="130"/>
        <end position="151"/>
    </location>
</feature>
<dbReference type="eggNOG" id="COG5528">
    <property type="taxonomic scope" value="Bacteria"/>
</dbReference>
<evidence type="ECO:0000313" key="3">
    <source>
        <dbReference type="Proteomes" id="UP000005090"/>
    </source>
</evidence>
<keyword evidence="3" id="KW-1185">Reference proteome</keyword>
<evidence type="ECO:0000313" key="2">
    <source>
        <dbReference type="EMBL" id="EIC31385.1"/>
    </source>
</evidence>
<evidence type="ECO:0000256" key="1">
    <source>
        <dbReference type="SAM" id="Phobius"/>
    </source>
</evidence>
<dbReference type="EMBL" id="CM001475">
    <property type="protein sequence ID" value="EIC31385.1"/>
    <property type="molecule type" value="Genomic_DNA"/>
</dbReference>
<dbReference type="AlphaFoldDB" id="H8GHR7"/>
<keyword evidence="1" id="KW-0812">Transmembrane</keyword>
<sequence length="157" mass="17940">MSYLTLKSLHIFSLVLLFGTGLGSAFYKFMADLHGDVRAIYTTNKHVVLADWWFTTPTVLIQPITGYYLQQQLPFSLTTPWLLVSVMLYLLAGACWLPVVFLQIRMRELSRQAVEQNTGLTGEYFRCARLWFWLGVPAFAAMVLIVMLMVLKPALWG</sequence>
<protein>
    <submittedName>
        <fullName evidence="2">Putative integral membrane protein</fullName>
    </submittedName>
</protein>
<dbReference type="Proteomes" id="UP000005090">
    <property type="component" value="Chromosome"/>
</dbReference>